<proteinExistence type="predicted"/>
<accession>A0ABZ2LKG5</accession>
<organism evidence="2 3">
    <name type="scientific">Pendulispora rubella</name>
    <dbReference type="NCBI Taxonomy" id="2741070"/>
    <lineage>
        <taxon>Bacteria</taxon>
        <taxon>Pseudomonadati</taxon>
        <taxon>Myxococcota</taxon>
        <taxon>Myxococcia</taxon>
        <taxon>Myxococcales</taxon>
        <taxon>Sorangiineae</taxon>
        <taxon>Pendulisporaceae</taxon>
        <taxon>Pendulispora</taxon>
    </lineage>
</organism>
<name>A0ABZ2LKG5_9BACT</name>
<feature type="region of interest" description="Disordered" evidence="1">
    <location>
        <begin position="30"/>
        <end position="53"/>
    </location>
</feature>
<dbReference type="Proteomes" id="UP001374803">
    <property type="component" value="Chromosome"/>
</dbReference>
<dbReference type="RefSeq" id="WP_394840025.1">
    <property type="nucleotide sequence ID" value="NZ_CP089929.1"/>
</dbReference>
<gene>
    <name evidence="2" type="ORF">LVJ94_24365</name>
</gene>
<dbReference type="GO" id="GO:0006508">
    <property type="term" value="P:proteolysis"/>
    <property type="evidence" value="ECO:0007669"/>
    <property type="project" value="UniProtKB-KW"/>
</dbReference>
<dbReference type="PROSITE" id="PS51257">
    <property type="entry name" value="PROKAR_LIPOPROTEIN"/>
    <property type="match status" value="1"/>
</dbReference>
<sequence>MKANGSGQRSFGVLAWFGIVATVSCAKTPPEAAPSAEAPVSSAPAPTAAESAAPAAPSGIDALDCSIRVEPKIKLGQPATVHFRLASRSAHPIYVLNWRTPLEGLRGDDFSVVRDGTEIPYKGPMMKRGNPGAESYLTLEANKPLEADVDLSRAYDFSKAGHYRITFRGKIWDLVTQKSEIPRPLDNHHPVEMTCAPVETDVAP</sequence>
<evidence type="ECO:0000313" key="3">
    <source>
        <dbReference type="Proteomes" id="UP001374803"/>
    </source>
</evidence>
<dbReference type="EMBL" id="CP089983">
    <property type="protein sequence ID" value="WXB10348.1"/>
    <property type="molecule type" value="Genomic_DNA"/>
</dbReference>
<reference evidence="2" key="1">
    <citation type="submission" date="2021-12" db="EMBL/GenBank/DDBJ databases">
        <title>Discovery of the Pendulisporaceae a myxobacterial family with distinct sporulation behavior and unique specialized metabolism.</title>
        <authorList>
            <person name="Garcia R."/>
            <person name="Popoff A."/>
            <person name="Bader C.D."/>
            <person name="Loehr J."/>
            <person name="Walesch S."/>
            <person name="Walt C."/>
            <person name="Boldt J."/>
            <person name="Bunk B."/>
            <person name="Haeckl F.J.F.P.J."/>
            <person name="Gunesch A.P."/>
            <person name="Birkelbach J."/>
            <person name="Nuebel U."/>
            <person name="Pietschmann T."/>
            <person name="Bach T."/>
            <person name="Mueller R."/>
        </authorList>
    </citation>
    <scope>NUCLEOTIDE SEQUENCE</scope>
    <source>
        <strain evidence="2">MSr11367</strain>
    </source>
</reference>
<evidence type="ECO:0000256" key="1">
    <source>
        <dbReference type="SAM" id="MobiDB-lite"/>
    </source>
</evidence>
<keyword evidence="2" id="KW-0378">Hydrolase</keyword>
<keyword evidence="3" id="KW-1185">Reference proteome</keyword>
<dbReference type="Gene3D" id="2.60.40.2970">
    <property type="match status" value="1"/>
</dbReference>
<evidence type="ECO:0000313" key="2">
    <source>
        <dbReference type="EMBL" id="WXB10348.1"/>
    </source>
</evidence>
<keyword evidence="2" id="KW-0645">Protease</keyword>
<protein>
    <submittedName>
        <fullName evidence="2">Protease</fullName>
    </submittedName>
</protein>
<dbReference type="GO" id="GO:0008233">
    <property type="term" value="F:peptidase activity"/>
    <property type="evidence" value="ECO:0007669"/>
    <property type="project" value="UniProtKB-KW"/>
</dbReference>